<dbReference type="RefSeq" id="WP_139938037.1">
    <property type="nucleotide sequence ID" value="NZ_JBHSYP010000022.1"/>
</dbReference>
<dbReference type="AlphaFoldDB" id="A0A501PRP2"/>
<reference evidence="3" key="1">
    <citation type="submission" date="2019-06" db="EMBL/GenBank/DDBJ databases">
        <title>The complete genome of Emcibacter congregatus ZYLT.</title>
        <authorList>
            <person name="Zhao Z."/>
        </authorList>
    </citation>
    <scope>NUCLEOTIDE SEQUENCE [LARGE SCALE GENOMIC DNA]</scope>
    <source>
        <strain evidence="3">MCCC 1A06723</strain>
    </source>
</reference>
<accession>A0A501PRP2</accession>
<dbReference type="Proteomes" id="UP000319148">
    <property type="component" value="Unassembled WGS sequence"/>
</dbReference>
<feature type="transmembrane region" description="Helical" evidence="1">
    <location>
        <begin position="56"/>
        <end position="77"/>
    </location>
</feature>
<feature type="transmembrane region" description="Helical" evidence="1">
    <location>
        <begin position="24"/>
        <end position="44"/>
    </location>
</feature>
<dbReference type="EMBL" id="VFIY01000004">
    <property type="protein sequence ID" value="TPD62787.1"/>
    <property type="molecule type" value="Genomic_DNA"/>
</dbReference>
<keyword evidence="1" id="KW-0812">Transmembrane</keyword>
<protein>
    <submittedName>
        <fullName evidence="2">Uncharacterized protein</fullName>
    </submittedName>
</protein>
<evidence type="ECO:0000313" key="2">
    <source>
        <dbReference type="EMBL" id="TPD62787.1"/>
    </source>
</evidence>
<keyword evidence="3" id="KW-1185">Reference proteome</keyword>
<sequence length="112" mass="12048">MATQDLQSAVAMASTSPVSKDEKMYIFFLAAVIIGITGAVVLYLGSPHQRLLQRKLTQKSSIAAGTGGLVLSLILFGKAVSPLTAIFCLFVLMMLVWSVLPFVAFLKREEGN</sequence>
<gene>
    <name evidence="2" type="ORF">FIV46_01535</name>
</gene>
<proteinExistence type="predicted"/>
<organism evidence="2 3">
    <name type="scientific">Emcibacter nanhaiensis</name>
    <dbReference type="NCBI Taxonomy" id="1505037"/>
    <lineage>
        <taxon>Bacteria</taxon>
        <taxon>Pseudomonadati</taxon>
        <taxon>Pseudomonadota</taxon>
        <taxon>Alphaproteobacteria</taxon>
        <taxon>Emcibacterales</taxon>
        <taxon>Emcibacteraceae</taxon>
        <taxon>Emcibacter</taxon>
    </lineage>
</organism>
<comment type="caution">
    <text evidence="2">The sequence shown here is derived from an EMBL/GenBank/DDBJ whole genome shotgun (WGS) entry which is preliminary data.</text>
</comment>
<keyword evidence="1" id="KW-0472">Membrane</keyword>
<evidence type="ECO:0000256" key="1">
    <source>
        <dbReference type="SAM" id="Phobius"/>
    </source>
</evidence>
<evidence type="ECO:0000313" key="3">
    <source>
        <dbReference type="Proteomes" id="UP000319148"/>
    </source>
</evidence>
<keyword evidence="1" id="KW-1133">Transmembrane helix</keyword>
<feature type="transmembrane region" description="Helical" evidence="1">
    <location>
        <begin position="83"/>
        <end position="106"/>
    </location>
</feature>
<dbReference type="OrthoDB" id="8657650at2"/>
<name>A0A501PRP2_9PROT</name>